<organism evidence="1 2">
    <name type="scientific">Vibrio ulleungensis</name>
    <dbReference type="NCBI Taxonomy" id="2807619"/>
    <lineage>
        <taxon>Bacteria</taxon>
        <taxon>Pseudomonadati</taxon>
        <taxon>Pseudomonadota</taxon>
        <taxon>Gammaproteobacteria</taxon>
        <taxon>Vibrionales</taxon>
        <taxon>Vibrionaceae</taxon>
        <taxon>Vibrio</taxon>
    </lineage>
</organism>
<evidence type="ECO:0008006" key="3">
    <source>
        <dbReference type="Google" id="ProtNLM"/>
    </source>
</evidence>
<sequence length="333" mass="37649">MISDSDKQHVNLMETKRVQFSVGHFKGLPTVVLENALIRAEWIPDYGAKMVSLVVKTTSEHELLYQTPLTKLVCPSYGADFGSFETSGFDECFPSIEECQVEVEEQGRLTSMSIPDHGDVWSLPWQYHIEPDGSLMFSVTSALIPYQLTKKVTLENNELIINYRVELTGTVTKMPFLWTPHALFSYQPDTTILIPKHLNTITSVCPVGRLQDQTKRYTYPRHTQADGIDWDGSVFAQQDEGLCEKFYFDPLLNSEDWFGFQDSRCRLMMNVDANVAPYLGVWKNQGAHNGTHNFALEPCSGIYDSAQMAQNNGTSAYVTANSPATWHLKLKIK</sequence>
<name>A0ABS2HCB9_9VIBR</name>
<evidence type="ECO:0000313" key="2">
    <source>
        <dbReference type="Proteomes" id="UP000809621"/>
    </source>
</evidence>
<dbReference type="Proteomes" id="UP000809621">
    <property type="component" value="Unassembled WGS sequence"/>
</dbReference>
<keyword evidence="2" id="KW-1185">Reference proteome</keyword>
<accession>A0ABS2HCB9</accession>
<dbReference type="SUPFAM" id="SSF74650">
    <property type="entry name" value="Galactose mutarotase-like"/>
    <property type="match status" value="1"/>
</dbReference>
<dbReference type="InterPro" id="IPR011013">
    <property type="entry name" value="Gal_mutarotase_sf_dom"/>
</dbReference>
<dbReference type="InterPro" id="IPR008183">
    <property type="entry name" value="Aldose_1/G6P_1-epimerase"/>
</dbReference>
<dbReference type="Gene3D" id="2.70.98.10">
    <property type="match status" value="1"/>
</dbReference>
<dbReference type="RefSeq" id="WP_205156856.1">
    <property type="nucleotide sequence ID" value="NZ_JAFEUM010000001.1"/>
</dbReference>
<dbReference type="Pfam" id="PF01263">
    <property type="entry name" value="Aldose_epim"/>
    <property type="match status" value="1"/>
</dbReference>
<reference evidence="1 2" key="1">
    <citation type="submission" date="2021-02" db="EMBL/GenBank/DDBJ databases">
        <authorList>
            <person name="Park J.-S."/>
        </authorList>
    </citation>
    <scope>NUCLEOTIDE SEQUENCE [LARGE SCALE GENOMIC DNA]</scope>
    <source>
        <strain evidence="1 2">188UL20-2</strain>
    </source>
</reference>
<dbReference type="EMBL" id="JAFEUM010000001">
    <property type="protein sequence ID" value="MBM7035240.1"/>
    <property type="molecule type" value="Genomic_DNA"/>
</dbReference>
<dbReference type="InterPro" id="IPR014718">
    <property type="entry name" value="GH-type_carb-bd"/>
</dbReference>
<evidence type="ECO:0000313" key="1">
    <source>
        <dbReference type="EMBL" id="MBM7035240.1"/>
    </source>
</evidence>
<gene>
    <name evidence="1" type="ORF">JQC93_02370</name>
</gene>
<comment type="caution">
    <text evidence="1">The sequence shown here is derived from an EMBL/GenBank/DDBJ whole genome shotgun (WGS) entry which is preliminary data.</text>
</comment>
<protein>
    <recommendedName>
        <fullName evidence="3">Aldose 1-epimerase</fullName>
    </recommendedName>
</protein>
<proteinExistence type="predicted"/>